<dbReference type="CDD" id="cd00140">
    <property type="entry name" value="beta_clamp"/>
    <property type="match status" value="1"/>
</dbReference>
<accession>A0A9D1HQ51</accession>
<feature type="domain" description="DNA polymerase III beta sliding clamp C-terminal" evidence="13">
    <location>
        <begin position="248"/>
        <end position="368"/>
    </location>
</feature>
<dbReference type="SMART" id="SM00480">
    <property type="entry name" value="POL3Bc"/>
    <property type="match status" value="1"/>
</dbReference>
<keyword evidence="7 10" id="KW-0235">DNA replication</keyword>
<dbReference type="InterPro" id="IPR022635">
    <property type="entry name" value="DNA_polIII_beta_C"/>
</dbReference>
<evidence type="ECO:0000259" key="11">
    <source>
        <dbReference type="Pfam" id="PF00712"/>
    </source>
</evidence>
<comment type="subcellular location">
    <subcellularLocation>
        <location evidence="1 10">Cytoplasm</location>
    </subcellularLocation>
</comment>
<evidence type="ECO:0000256" key="8">
    <source>
        <dbReference type="ARBA" id="ARBA00022932"/>
    </source>
</evidence>
<dbReference type="InterPro" id="IPR022634">
    <property type="entry name" value="DNA_polIII_beta_N"/>
</dbReference>
<evidence type="ECO:0000256" key="4">
    <source>
        <dbReference type="ARBA" id="ARBA00022490"/>
    </source>
</evidence>
<comment type="caution">
    <text evidence="14">The sequence shown here is derived from an EMBL/GenBank/DDBJ whole genome shotgun (WGS) entry which is preliminary data.</text>
</comment>
<protein>
    <recommendedName>
        <fullName evidence="3 10">Beta sliding clamp</fullName>
    </recommendedName>
</protein>
<comment type="similarity">
    <text evidence="2 10">Belongs to the beta sliding clamp family.</text>
</comment>
<dbReference type="GO" id="GO:0009360">
    <property type="term" value="C:DNA polymerase III complex"/>
    <property type="evidence" value="ECO:0007669"/>
    <property type="project" value="InterPro"/>
</dbReference>
<dbReference type="EMBL" id="DVMJ01000045">
    <property type="protein sequence ID" value="HIU13459.1"/>
    <property type="molecule type" value="Genomic_DNA"/>
</dbReference>
<dbReference type="PIRSF" id="PIRSF000804">
    <property type="entry name" value="DNA_pol_III_b"/>
    <property type="match status" value="1"/>
</dbReference>
<dbReference type="InterPro" id="IPR001001">
    <property type="entry name" value="DNA_polIII_beta"/>
</dbReference>
<dbReference type="PANTHER" id="PTHR30478">
    <property type="entry name" value="DNA POLYMERASE III SUBUNIT BETA"/>
    <property type="match status" value="1"/>
</dbReference>
<dbReference type="InterPro" id="IPR022637">
    <property type="entry name" value="DNA_polIII_beta_cen"/>
</dbReference>
<evidence type="ECO:0000256" key="3">
    <source>
        <dbReference type="ARBA" id="ARBA00021035"/>
    </source>
</evidence>
<keyword evidence="4 10" id="KW-0963">Cytoplasm</keyword>
<dbReference type="InterPro" id="IPR046938">
    <property type="entry name" value="DNA_clamp_sf"/>
</dbReference>
<name>A0A9D1HQ51_9FIRM</name>
<evidence type="ECO:0000259" key="13">
    <source>
        <dbReference type="Pfam" id="PF02768"/>
    </source>
</evidence>
<evidence type="ECO:0000256" key="7">
    <source>
        <dbReference type="ARBA" id="ARBA00022705"/>
    </source>
</evidence>
<dbReference type="PANTHER" id="PTHR30478:SF0">
    <property type="entry name" value="BETA SLIDING CLAMP"/>
    <property type="match status" value="1"/>
</dbReference>
<feature type="domain" description="DNA polymerase III beta sliding clamp central" evidence="12">
    <location>
        <begin position="137"/>
        <end position="245"/>
    </location>
</feature>
<evidence type="ECO:0000313" key="15">
    <source>
        <dbReference type="Proteomes" id="UP000824175"/>
    </source>
</evidence>
<dbReference type="GO" id="GO:0006271">
    <property type="term" value="P:DNA strand elongation involved in DNA replication"/>
    <property type="evidence" value="ECO:0007669"/>
    <property type="project" value="TreeGrafter"/>
</dbReference>
<evidence type="ECO:0000256" key="9">
    <source>
        <dbReference type="ARBA" id="ARBA00023125"/>
    </source>
</evidence>
<evidence type="ECO:0000256" key="6">
    <source>
        <dbReference type="ARBA" id="ARBA00022695"/>
    </source>
</evidence>
<dbReference type="AlphaFoldDB" id="A0A9D1HQ51"/>
<dbReference type="Proteomes" id="UP000824175">
    <property type="component" value="Unassembled WGS sequence"/>
</dbReference>
<evidence type="ECO:0000256" key="5">
    <source>
        <dbReference type="ARBA" id="ARBA00022679"/>
    </source>
</evidence>
<comment type="subunit">
    <text evidence="10">Forms a ring-shaped head-to-tail homodimer around DNA.</text>
</comment>
<keyword evidence="9" id="KW-0238">DNA-binding</keyword>
<proteinExistence type="inferred from homology"/>
<dbReference type="GO" id="GO:0005737">
    <property type="term" value="C:cytoplasm"/>
    <property type="evidence" value="ECO:0007669"/>
    <property type="project" value="UniProtKB-SubCell"/>
</dbReference>
<dbReference type="Pfam" id="PF02768">
    <property type="entry name" value="DNA_pol3_beta_3"/>
    <property type="match status" value="1"/>
</dbReference>
<keyword evidence="6 10" id="KW-0548">Nucleotidyltransferase</keyword>
<evidence type="ECO:0000256" key="10">
    <source>
        <dbReference type="PIRNR" id="PIRNR000804"/>
    </source>
</evidence>
<reference evidence="14" key="2">
    <citation type="journal article" date="2021" name="PeerJ">
        <title>Extensive microbial diversity within the chicken gut microbiome revealed by metagenomics and culture.</title>
        <authorList>
            <person name="Gilroy R."/>
            <person name="Ravi A."/>
            <person name="Getino M."/>
            <person name="Pursley I."/>
            <person name="Horton D.L."/>
            <person name="Alikhan N.F."/>
            <person name="Baker D."/>
            <person name="Gharbi K."/>
            <person name="Hall N."/>
            <person name="Watson M."/>
            <person name="Adriaenssens E.M."/>
            <person name="Foster-Nyarko E."/>
            <person name="Jarju S."/>
            <person name="Secka A."/>
            <person name="Antonio M."/>
            <person name="Oren A."/>
            <person name="Chaudhuri R.R."/>
            <person name="La Ragione R."/>
            <person name="Hildebrand F."/>
            <person name="Pallen M.J."/>
        </authorList>
    </citation>
    <scope>NUCLEOTIDE SEQUENCE</scope>
    <source>
        <strain evidence="14">CHK195-11698</strain>
    </source>
</reference>
<dbReference type="SUPFAM" id="SSF55979">
    <property type="entry name" value="DNA clamp"/>
    <property type="match status" value="3"/>
</dbReference>
<dbReference type="Gene3D" id="3.70.10.10">
    <property type="match status" value="1"/>
</dbReference>
<dbReference type="GO" id="GO:0008408">
    <property type="term" value="F:3'-5' exonuclease activity"/>
    <property type="evidence" value="ECO:0007669"/>
    <property type="project" value="InterPro"/>
</dbReference>
<keyword evidence="8 10" id="KW-0239">DNA-directed DNA polymerase</keyword>
<gene>
    <name evidence="14" type="primary">dnaN</name>
    <name evidence="14" type="ORF">IAD15_05260</name>
</gene>
<evidence type="ECO:0000259" key="12">
    <source>
        <dbReference type="Pfam" id="PF02767"/>
    </source>
</evidence>
<dbReference type="GO" id="GO:0003887">
    <property type="term" value="F:DNA-directed DNA polymerase activity"/>
    <property type="evidence" value="ECO:0007669"/>
    <property type="project" value="UniProtKB-UniRule"/>
</dbReference>
<comment type="function">
    <text evidence="10">Confers DNA tethering and processivity to DNA polymerases and other proteins. Acts as a clamp, forming a ring around DNA (a reaction catalyzed by the clamp-loading complex) which diffuses in an ATP-independent manner freely and bidirectionally along dsDNA. Initially characterized for its ability to contact the catalytic subunit of DNA polymerase III (Pol III), a complex, multichain enzyme responsible for most of the replicative synthesis in bacteria; Pol III exhibits 3'-5' exonuclease proofreading activity. The beta chain is required for initiation of replication as well as for processivity of DNA replication.</text>
</comment>
<evidence type="ECO:0000256" key="1">
    <source>
        <dbReference type="ARBA" id="ARBA00004496"/>
    </source>
</evidence>
<reference evidence="14" key="1">
    <citation type="submission" date="2020-10" db="EMBL/GenBank/DDBJ databases">
        <authorList>
            <person name="Gilroy R."/>
        </authorList>
    </citation>
    <scope>NUCLEOTIDE SEQUENCE</scope>
    <source>
        <strain evidence="14">CHK195-11698</strain>
    </source>
</reference>
<dbReference type="NCBIfam" id="TIGR00663">
    <property type="entry name" value="dnan"/>
    <property type="match status" value="1"/>
</dbReference>
<evidence type="ECO:0000313" key="14">
    <source>
        <dbReference type="EMBL" id="HIU13459.1"/>
    </source>
</evidence>
<evidence type="ECO:0000256" key="2">
    <source>
        <dbReference type="ARBA" id="ARBA00010752"/>
    </source>
</evidence>
<dbReference type="Pfam" id="PF00712">
    <property type="entry name" value="DNA_pol3_beta"/>
    <property type="match status" value="1"/>
</dbReference>
<dbReference type="Pfam" id="PF02767">
    <property type="entry name" value="DNA_pol3_beta_2"/>
    <property type="match status" value="1"/>
</dbReference>
<sequence>MQFRILRTELLNALNKVSRAVSNKSPLPVLTGIKFELTEEALILTGSDSDISIETIISKNDDILEIVKPGSVVLTAHYISEIIRKIESEFIDIQMLDGTLTQIKGEHSEFNLNGIKAIDYPRIDLNRQGEHFKMDSLILKTIINQTVFATSDKENRPILTGVNFKADQGILNCIATDSYRLARKTIEIDPKLKFNITIPAKSLTEIGRIIEKVEDIDIYVSDRKILFALNQVMIQTRLIDGSFPDTTRLVPTEFAYDLRVDSHDLLGAIDRASLLASDGNNIVKLSLDPDHVIISSKSQAIGSVEEEIESAFFKGEPLEISFSSKYVSDAIRAIADSKIKILFTGSMQPFIIQSIDDESLLQLVLPVRTY</sequence>
<dbReference type="GO" id="GO:0003677">
    <property type="term" value="F:DNA binding"/>
    <property type="evidence" value="ECO:0007669"/>
    <property type="project" value="UniProtKB-UniRule"/>
</dbReference>
<feature type="domain" description="DNA polymerase III beta sliding clamp N-terminal" evidence="11">
    <location>
        <begin position="1"/>
        <end position="123"/>
    </location>
</feature>
<keyword evidence="5 10" id="KW-0808">Transferase</keyword>
<organism evidence="14 15">
    <name type="scientific">Candidatus Fimiplasma intestinipullorum</name>
    <dbReference type="NCBI Taxonomy" id="2840825"/>
    <lineage>
        <taxon>Bacteria</taxon>
        <taxon>Bacillati</taxon>
        <taxon>Bacillota</taxon>
        <taxon>Clostridia</taxon>
        <taxon>Eubacteriales</taxon>
        <taxon>Candidatus Fimiplasma</taxon>
    </lineage>
</organism>
<dbReference type="Gene3D" id="3.10.150.10">
    <property type="entry name" value="DNA Polymerase III, subunit A, domain 2"/>
    <property type="match status" value="1"/>
</dbReference>